<keyword evidence="1" id="KW-0732">Signal</keyword>
<evidence type="ECO:0000313" key="3">
    <source>
        <dbReference type="EMBL" id="NVN31506.1"/>
    </source>
</evidence>
<gene>
    <name evidence="2" type="ORF">FHR90_002484</name>
    <name evidence="3" type="ORF">HUK83_14355</name>
</gene>
<evidence type="ECO:0008006" key="6">
    <source>
        <dbReference type="Google" id="ProtNLM"/>
    </source>
</evidence>
<feature type="chain" id="PRO_5036418327" description="Secreted protein" evidence="1">
    <location>
        <begin position="28"/>
        <end position="140"/>
    </location>
</feature>
<keyword evidence="4" id="KW-1185">Reference proteome</keyword>
<name>A0A839V532_9PROT</name>
<dbReference type="RefSeq" id="WP_176625866.1">
    <property type="nucleotide sequence ID" value="NZ_JACHXV010000009.1"/>
</dbReference>
<dbReference type="EMBL" id="JABXXQ010000396">
    <property type="protein sequence ID" value="NVN31506.1"/>
    <property type="molecule type" value="Genomic_DNA"/>
</dbReference>
<evidence type="ECO:0000256" key="1">
    <source>
        <dbReference type="SAM" id="SignalP"/>
    </source>
</evidence>
<dbReference type="EMBL" id="JACHXV010000009">
    <property type="protein sequence ID" value="MBB3174639.1"/>
    <property type="molecule type" value="Genomic_DNA"/>
</dbReference>
<reference evidence="3 5" key="1">
    <citation type="submission" date="2020-06" db="EMBL/GenBank/DDBJ databases">
        <title>Description of novel acetic acid bacteria.</title>
        <authorList>
            <person name="Sombolestani A."/>
        </authorList>
    </citation>
    <scope>NUCLEOTIDE SEQUENCE [LARGE SCALE GENOMIC DNA]</scope>
    <source>
        <strain evidence="3 5">LMG 26838</strain>
    </source>
</reference>
<evidence type="ECO:0000313" key="5">
    <source>
        <dbReference type="Proteomes" id="UP000565205"/>
    </source>
</evidence>
<dbReference type="Proteomes" id="UP000565205">
    <property type="component" value="Unassembled WGS sequence"/>
</dbReference>
<comment type="caution">
    <text evidence="2">The sequence shown here is derived from an EMBL/GenBank/DDBJ whole genome shotgun (WGS) entry which is preliminary data.</text>
</comment>
<reference evidence="2 4" key="2">
    <citation type="submission" date="2020-08" db="EMBL/GenBank/DDBJ databases">
        <title>Genomic Encyclopedia of Type Strains, Phase III (KMG-III): the genomes of soil and plant-associated and newly described type strains.</title>
        <authorList>
            <person name="Whitman W."/>
        </authorList>
    </citation>
    <scope>NUCLEOTIDE SEQUENCE [LARGE SCALE GENOMIC DNA]</scope>
    <source>
        <strain evidence="2 4">CECT 8088</strain>
    </source>
</reference>
<sequence length="140" mass="14679">MPRKWTTGLAGLVLTGLAAICPAPSRAAGPEGIDVLLGDLPGADPLAAGPEATGARAALWCSASDPQTRQFYVSGLVRLPSRSNFRLWDYEDRFARAVGGLDRSGACQMAKNLAAATTQRAQAIDSHAAAQWSIVRLGVF</sequence>
<accession>A0A839V532</accession>
<proteinExistence type="predicted"/>
<dbReference type="AlphaFoldDB" id="A0A839V532"/>
<organism evidence="2 4">
    <name type="scientific">Endobacter medicaginis</name>
    <dbReference type="NCBI Taxonomy" id="1181271"/>
    <lineage>
        <taxon>Bacteria</taxon>
        <taxon>Pseudomonadati</taxon>
        <taxon>Pseudomonadota</taxon>
        <taxon>Alphaproteobacteria</taxon>
        <taxon>Acetobacterales</taxon>
        <taxon>Acetobacteraceae</taxon>
        <taxon>Endobacter</taxon>
    </lineage>
</organism>
<feature type="signal peptide" evidence="1">
    <location>
        <begin position="1"/>
        <end position="27"/>
    </location>
</feature>
<protein>
    <recommendedName>
        <fullName evidence="6">Secreted protein</fullName>
    </recommendedName>
</protein>
<evidence type="ECO:0000313" key="2">
    <source>
        <dbReference type="EMBL" id="MBB3174639.1"/>
    </source>
</evidence>
<dbReference type="Proteomes" id="UP000557688">
    <property type="component" value="Unassembled WGS sequence"/>
</dbReference>
<evidence type="ECO:0000313" key="4">
    <source>
        <dbReference type="Proteomes" id="UP000557688"/>
    </source>
</evidence>